<accession>A0A8T2T0B4</accession>
<name>A0A8T2T0B4_CERRI</name>
<organism evidence="1 2">
    <name type="scientific">Ceratopteris richardii</name>
    <name type="common">Triangle waterfern</name>
    <dbReference type="NCBI Taxonomy" id="49495"/>
    <lineage>
        <taxon>Eukaryota</taxon>
        <taxon>Viridiplantae</taxon>
        <taxon>Streptophyta</taxon>
        <taxon>Embryophyta</taxon>
        <taxon>Tracheophyta</taxon>
        <taxon>Polypodiopsida</taxon>
        <taxon>Polypodiidae</taxon>
        <taxon>Polypodiales</taxon>
        <taxon>Pteridineae</taxon>
        <taxon>Pteridaceae</taxon>
        <taxon>Parkerioideae</taxon>
        <taxon>Ceratopteris</taxon>
    </lineage>
</organism>
<keyword evidence="2" id="KW-1185">Reference proteome</keyword>
<dbReference type="Proteomes" id="UP000825935">
    <property type="component" value="Chromosome 16"/>
</dbReference>
<reference evidence="1" key="1">
    <citation type="submission" date="2021-08" db="EMBL/GenBank/DDBJ databases">
        <title>WGS assembly of Ceratopteris richardii.</title>
        <authorList>
            <person name="Marchant D.B."/>
            <person name="Chen G."/>
            <person name="Jenkins J."/>
            <person name="Shu S."/>
            <person name="Leebens-Mack J."/>
            <person name="Grimwood J."/>
            <person name="Schmutz J."/>
            <person name="Soltis P."/>
            <person name="Soltis D."/>
            <person name="Chen Z.-H."/>
        </authorList>
    </citation>
    <scope>NUCLEOTIDE SEQUENCE</scope>
    <source>
        <strain evidence="1">Whitten #5841</strain>
        <tissue evidence="1">Leaf</tissue>
    </source>
</reference>
<evidence type="ECO:0000313" key="2">
    <source>
        <dbReference type="Proteomes" id="UP000825935"/>
    </source>
</evidence>
<protein>
    <submittedName>
        <fullName evidence="1">Uncharacterized protein</fullName>
    </submittedName>
</protein>
<sequence length="116" mass="13167">MMCSLLCDCFSPMSQKIMCAYVSTFISFLPQCFRCGSSISSLTRVEFGLLALSLWLCSSRLIRRASGLSSLLLRFILSAMSSLLMRLFYRKKQCSERTGSHERACCTFTSPVMWRS</sequence>
<comment type="caution">
    <text evidence="1">The sequence shown here is derived from an EMBL/GenBank/DDBJ whole genome shotgun (WGS) entry which is preliminary data.</text>
</comment>
<dbReference type="AlphaFoldDB" id="A0A8T2T0B4"/>
<gene>
    <name evidence="1" type="ORF">KP509_16G080900</name>
</gene>
<evidence type="ECO:0000313" key="1">
    <source>
        <dbReference type="EMBL" id="KAH7388541.1"/>
    </source>
</evidence>
<proteinExistence type="predicted"/>
<dbReference type="EMBL" id="CM035421">
    <property type="protein sequence ID" value="KAH7388541.1"/>
    <property type="molecule type" value="Genomic_DNA"/>
</dbReference>